<organism evidence="2 3">
    <name type="scientific">Xanthomonas cucurbitae</name>
    <dbReference type="NCBI Taxonomy" id="56453"/>
    <lineage>
        <taxon>Bacteria</taxon>
        <taxon>Pseudomonadati</taxon>
        <taxon>Pseudomonadota</taxon>
        <taxon>Gammaproteobacteria</taxon>
        <taxon>Lysobacterales</taxon>
        <taxon>Lysobacteraceae</taxon>
        <taxon>Xanthomonas</taxon>
    </lineage>
</organism>
<comment type="caution">
    <text evidence="2">The sequence shown here is derived from an EMBL/GenBank/DDBJ whole genome shotgun (WGS) entry which is preliminary data.</text>
</comment>
<evidence type="ECO:0000313" key="3">
    <source>
        <dbReference type="Proteomes" id="UP000239561"/>
    </source>
</evidence>
<proteinExistence type="predicted"/>
<gene>
    <name evidence="2" type="ORF">XcuCFBP2542_12675</name>
</gene>
<reference evidence="2 3" key="1">
    <citation type="submission" date="2016-08" db="EMBL/GenBank/DDBJ databases">
        <authorList>
            <person name="Seilhamer J.J."/>
        </authorList>
    </citation>
    <scope>NUCLEOTIDE SEQUENCE [LARGE SCALE GENOMIC DNA]</scope>
    <source>
        <strain evidence="2 3">CFBP2542</strain>
    </source>
</reference>
<dbReference type="RefSeq" id="WP_104603931.1">
    <property type="nucleotide sequence ID" value="NZ_CP082217.1"/>
</dbReference>
<name>A0A2S7DPV8_9XANT</name>
<feature type="region of interest" description="Disordered" evidence="1">
    <location>
        <begin position="56"/>
        <end position="76"/>
    </location>
</feature>
<feature type="compositionally biased region" description="Polar residues" evidence="1">
    <location>
        <begin position="60"/>
        <end position="76"/>
    </location>
</feature>
<dbReference type="AlphaFoldDB" id="A0A2S7DPV8"/>
<evidence type="ECO:0000313" key="2">
    <source>
        <dbReference type="EMBL" id="PPU75862.1"/>
    </source>
</evidence>
<evidence type="ECO:0000256" key="1">
    <source>
        <dbReference type="SAM" id="MobiDB-lite"/>
    </source>
</evidence>
<protein>
    <submittedName>
        <fullName evidence="2">Uncharacterized protein</fullName>
    </submittedName>
</protein>
<accession>A0A2S7DPV8</accession>
<dbReference type="Proteomes" id="UP000239561">
    <property type="component" value="Unassembled WGS sequence"/>
</dbReference>
<sequence length="76" mass="8418">MLRSLTKEGDYRPATVGNTIVVMQSQASDAGERVYPATWIQWRRMGTGRLEEAIVRASAKPSQPERTVTALRQQGG</sequence>
<dbReference type="EMBL" id="MDED01000022">
    <property type="protein sequence ID" value="PPU75862.1"/>
    <property type="molecule type" value="Genomic_DNA"/>
</dbReference>